<dbReference type="PANTHER" id="PTHR47782">
    <property type="entry name" value="ZN(II)2CYS6 TRANSCRIPTION FACTOR (EUROFUNG)-RELATED"/>
    <property type="match status" value="1"/>
</dbReference>
<dbReference type="STRING" id="1442368.A0A0D2EQR1"/>
<dbReference type="SUPFAM" id="SSF57701">
    <property type="entry name" value="Zn2/Cys6 DNA-binding domain"/>
    <property type="match status" value="1"/>
</dbReference>
<dbReference type="PANTHER" id="PTHR47782:SF12">
    <property type="entry name" value="ZN(II)2CYS6 TRANSCRIPTION FACTOR (EUROFUNG)"/>
    <property type="match status" value="1"/>
</dbReference>
<dbReference type="GO" id="GO:0006351">
    <property type="term" value="P:DNA-templated transcription"/>
    <property type="evidence" value="ECO:0007669"/>
    <property type="project" value="InterPro"/>
</dbReference>
<evidence type="ECO:0000256" key="5">
    <source>
        <dbReference type="ARBA" id="ARBA00023125"/>
    </source>
</evidence>
<dbReference type="PROSITE" id="PS50048">
    <property type="entry name" value="ZN2_CY6_FUNGAL_2"/>
    <property type="match status" value="1"/>
</dbReference>
<dbReference type="VEuPathDB" id="FungiDB:Z517_09076"/>
<dbReference type="Pfam" id="PF00172">
    <property type="entry name" value="Zn_clus"/>
    <property type="match status" value="1"/>
</dbReference>
<keyword evidence="2" id="KW-0479">Metal-binding</keyword>
<dbReference type="HOGENOM" id="CLU_012101_0_0_1"/>
<dbReference type="GO" id="GO:0005634">
    <property type="term" value="C:nucleus"/>
    <property type="evidence" value="ECO:0007669"/>
    <property type="project" value="UniProtKB-SubCell"/>
</dbReference>
<feature type="domain" description="Zn(2)-C6 fungal-type" evidence="10">
    <location>
        <begin position="10"/>
        <end position="40"/>
    </location>
</feature>
<name>A0A0D2EQR1_9EURO</name>
<dbReference type="InterPro" id="IPR036864">
    <property type="entry name" value="Zn2-C6_fun-type_DNA-bd_sf"/>
</dbReference>
<accession>A0A0D2EQR1</accession>
<dbReference type="InterPro" id="IPR052202">
    <property type="entry name" value="Yeast_MetPath_Reg"/>
</dbReference>
<sequence length="719" mass="80050">MSDDSSKPAACDRCHKRKSKCDRLRPACTSCAKGGTQCTYSAKDPAIRRQDMEKLERRLRQMEAKNEALTSQLREAQRLASVGSPSTAVHSTSGRTQTMTNNNEVTSQVSSLSLGVGGERQYLGPTSGLLLASLLQVDGRTRGRNAQDDDDYNAARTFGSAARGETVTPDIGALPPENLARSLVRAYLAHDHLCYPFLHPKTLINSLESIYSDISFYRAHHVEAFTLDMVLAIATAQVSKFDWQVMPDAETHHDRAMSRLAPVLGKGGSVALQAVLLMCQYRIGSGLYDSSASLWHLVGTAARMCFELGLHRESVYCSPALGTSDLEENAFDDSEVRRRCFWCTLAMDRITSITLGRPLAIHLDDFDTELPRAEANIVLSPDNSLSPTEPVGSPPWQLRTAIFLQIVRYRIICGKILSSLHNAIRSRPTSSIDYEDRQRVLFEELESWRSDTETLPLGGSLSESDRSSFRTREWYDLLYLNGILMLYRPSPSIHEPPQHGDSLQRILEAAQKAIGIYAYLHKSRRINYSPITLHSVFIAGLSYIYAIRSHLRLRRRDLTNGVGPSTPRATGLSTDPSITQIVNTTRDCSNVLVAVSERWSTARNAHQVFGRLSDALLTDVVEFQSQTRSALNSSMPLQGVLHQEQPRNMSQTEMTPTLGQHLFSSTALNGMDFSYQDCFNDLQDLYNGYDFANVSMIQASQDWLFEIQTLDHSMGGVGH</sequence>
<dbReference type="Pfam" id="PF04082">
    <property type="entry name" value="Fungal_trans"/>
    <property type="match status" value="1"/>
</dbReference>
<dbReference type="SMART" id="SM00066">
    <property type="entry name" value="GAL4"/>
    <property type="match status" value="1"/>
</dbReference>
<dbReference type="RefSeq" id="XP_013280440.1">
    <property type="nucleotide sequence ID" value="XM_013424986.1"/>
</dbReference>
<gene>
    <name evidence="11" type="ORF">Z517_09076</name>
</gene>
<evidence type="ECO:0000256" key="4">
    <source>
        <dbReference type="ARBA" id="ARBA00023015"/>
    </source>
</evidence>
<evidence type="ECO:0000256" key="7">
    <source>
        <dbReference type="ARBA" id="ARBA00023242"/>
    </source>
</evidence>
<dbReference type="CDD" id="cd12148">
    <property type="entry name" value="fungal_TF_MHR"/>
    <property type="match status" value="1"/>
</dbReference>
<dbReference type="CDD" id="cd00067">
    <property type="entry name" value="GAL4"/>
    <property type="match status" value="1"/>
</dbReference>
<keyword evidence="5" id="KW-0238">DNA-binding</keyword>
<evidence type="ECO:0000313" key="11">
    <source>
        <dbReference type="EMBL" id="KIW76632.1"/>
    </source>
</evidence>
<dbReference type="InterPro" id="IPR001138">
    <property type="entry name" value="Zn2Cys6_DnaBD"/>
</dbReference>
<protein>
    <submittedName>
        <fullName evidence="11">Unplaced genomic scaffold supercont1.6, whole genome shotgun sequence</fullName>
    </submittedName>
</protein>
<feature type="compositionally biased region" description="Polar residues" evidence="9">
    <location>
        <begin position="83"/>
        <end position="99"/>
    </location>
</feature>
<dbReference type="GeneID" id="25308566"/>
<feature type="coiled-coil region" evidence="8">
    <location>
        <begin position="52"/>
        <end position="79"/>
    </location>
</feature>
<dbReference type="GO" id="GO:0000981">
    <property type="term" value="F:DNA-binding transcription factor activity, RNA polymerase II-specific"/>
    <property type="evidence" value="ECO:0007669"/>
    <property type="project" value="InterPro"/>
</dbReference>
<comment type="subcellular location">
    <subcellularLocation>
        <location evidence="1">Nucleus</location>
    </subcellularLocation>
</comment>
<feature type="region of interest" description="Disordered" evidence="9">
    <location>
        <begin position="79"/>
        <end position="99"/>
    </location>
</feature>
<keyword evidence="6" id="KW-0804">Transcription</keyword>
<evidence type="ECO:0000256" key="1">
    <source>
        <dbReference type="ARBA" id="ARBA00004123"/>
    </source>
</evidence>
<dbReference type="OrthoDB" id="189997at2759"/>
<dbReference type="EMBL" id="KN846974">
    <property type="protein sequence ID" value="KIW76632.1"/>
    <property type="molecule type" value="Genomic_DNA"/>
</dbReference>
<evidence type="ECO:0000256" key="2">
    <source>
        <dbReference type="ARBA" id="ARBA00022723"/>
    </source>
</evidence>
<keyword evidence="3" id="KW-0862">Zinc</keyword>
<organism evidence="11 12">
    <name type="scientific">Fonsecaea pedrosoi CBS 271.37</name>
    <dbReference type="NCBI Taxonomy" id="1442368"/>
    <lineage>
        <taxon>Eukaryota</taxon>
        <taxon>Fungi</taxon>
        <taxon>Dikarya</taxon>
        <taxon>Ascomycota</taxon>
        <taxon>Pezizomycotina</taxon>
        <taxon>Eurotiomycetes</taxon>
        <taxon>Chaetothyriomycetidae</taxon>
        <taxon>Chaetothyriales</taxon>
        <taxon>Herpotrichiellaceae</taxon>
        <taxon>Fonsecaea</taxon>
    </lineage>
</organism>
<dbReference type="GO" id="GO:0045944">
    <property type="term" value="P:positive regulation of transcription by RNA polymerase II"/>
    <property type="evidence" value="ECO:0007669"/>
    <property type="project" value="TreeGrafter"/>
</dbReference>
<evidence type="ECO:0000313" key="12">
    <source>
        <dbReference type="Proteomes" id="UP000053029"/>
    </source>
</evidence>
<dbReference type="InterPro" id="IPR007219">
    <property type="entry name" value="XnlR_reg_dom"/>
</dbReference>
<reference evidence="11 12" key="1">
    <citation type="submission" date="2015-01" db="EMBL/GenBank/DDBJ databases">
        <title>The Genome Sequence of Fonsecaea pedrosoi CBS 271.37.</title>
        <authorList>
            <consortium name="The Broad Institute Genomics Platform"/>
            <person name="Cuomo C."/>
            <person name="de Hoog S."/>
            <person name="Gorbushina A."/>
            <person name="Stielow B."/>
            <person name="Teixiera M."/>
            <person name="Abouelleil A."/>
            <person name="Chapman S.B."/>
            <person name="Priest M."/>
            <person name="Young S.K."/>
            <person name="Wortman J."/>
            <person name="Nusbaum C."/>
            <person name="Birren B."/>
        </authorList>
    </citation>
    <scope>NUCLEOTIDE SEQUENCE [LARGE SCALE GENOMIC DNA]</scope>
    <source>
        <strain evidence="11 12">CBS 271.37</strain>
    </source>
</reference>
<dbReference type="Gene3D" id="4.10.240.10">
    <property type="entry name" value="Zn(2)-C6 fungal-type DNA-binding domain"/>
    <property type="match status" value="1"/>
</dbReference>
<evidence type="ECO:0000256" key="8">
    <source>
        <dbReference type="SAM" id="Coils"/>
    </source>
</evidence>
<evidence type="ECO:0000256" key="3">
    <source>
        <dbReference type="ARBA" id="ARBA00022833"/>
    </source>
</evidence>
<keyword evidence="4" id="KW-0805">Transcription regulation</keyword>
<keyword evidence="7" id="KW-0539">Nucleus</keyword>
<evidence type="ECO:0000256" key="6">
    <source>
        <dbReference type="ARBA" id="ARBA00023163"/>
    </source>
</evidence>
<dbReference type="Proteomes" id="UP000053029">
    <property type="component" value="Unassembled WGS sequence"/>
</dbReference>
<evidence type="ECO:0000259" key="10">
    <source>
        <dbReference type="PROSITE" id="PS50048"/>
    </source>
</evidence>
<dbReference type="PROSITE" id="PS00463">
    <property type="entry name" value="ZN2_CY6_FUNGAL_1"/>
    <property type="match status" value="1"/>
</dbReference>
<dbReference type="GO" id="GO:0008270">
    <property type="term" value="F:zinc ion binding"/>
    <property type="evidence" value="ECO:0007669"/>
    <property type="project" value="InterPro"/>
</dbReference>
<dbReference type="GO" id="GO:0043565">
    <property type="term" value="F:sequence-specific DNA binding"/>
    <property type="evidence" value="ECO:0007669"/>
    <property type="project" value="TreeGrafter"/>
</dbReference>
<dbReference type="SMART" id="SM00906">
    <property type="entry name" value="Fungal_trans"/>
    <property type="match status" value="1"/>
</dbReference>
<keyword evidence="12" id="KW-1185">Reference proteome</keyword>
<proteinExistence type="predicted"/>
<dbReference type="AlphaFoldDB" id="A0A0D2EQR1"/>
<keyword evidence="8" id="KW-0175">Coiled coil</keyword>
<evidence type="ECO:0000256" key="9">
    <source>
        <dbReference type="SAM" id="MobiDB-lite"/>
    </source>
</evidence>